<dbReference type="GO" id="GO:0016020">
    <property type="term" value="C:membrane"/>
    <property type="evidence" value="ECO:0007669"/>
    <property type="project" value="GOC"/>
</dbReference>
<dbReference type="Proteomes" id="UP000299102">
    <property type="component" value="Unassembled WGS sequence"/>
</dbReference>
<feature type="region of interest" description="Disordered" evidence="1">
    <location>
        <begin position="1"/>
        <end position="24"/>
    </location>
</feature>
<dbReference type="InterPro" id="IPR005804">
    <property type="entry name" value="FA_desaturase_dom"/>
</dbReference>
<name>A0A4C1UFI0_EUMVA</name>
<keyword evidence="2" id="KW-0812">Transmembrane</keyword>
<dbReference type="InterPro" id="IPR036397">
    <property type="entry name" value="RNaseH_sf"/>
</dbReference>
<evidence type="ECO:0000313" key="4">
    <source>
        <dbReference type="EMBL" id="GBP24867.1"/>
    </source>
</evidence>
<dbReference type="GO" id="GO:0046513">
    <property type="term" value="P:ceramide biosynthetic process"/>
    <property type="evidence" value="ECO:0007669"/>
    <property type="project" value="TreeGrafter"/>
</dbReference>
<accession>A0A4C1UFI0</accession>
<keyword evidence="5" id="KW-1185">Reference proteome</keyword>
<evidence type="ECO:0000256" key="2">
    <source>
        <dbReference type="SAM" id="Phobius"/>
    </source>
</evidence>
<dbReference type="OrthoDB" id="200948at2759"/>
<keyword evidence="2" id="KW-1133">Transmembrane helix</keyword>
<evidence type="ECO:0000256" key="1">
    <source>
        <dbReference type="SAM" id="MobiDB-lite"/>
    </source>
</evidence>
<dbReference type="EMBL" id="BGZK01000166">
    <property type="protein sequence ID" value="GBP24867.1"/>
    <property type="molecule type" value="Genomic_DNA"/>
</dbReference>
<dbReference type="STRING" id="151549.A0A4C1UFI0"/>
<dbReference type="Pfam" id="PF00487">
    <property type="entry name" value="FA_desaturase"/>
    <property type="match status" value="1"/>
</dbReference>
<dbReference type="Gene3D" id="3.30.420.10">
    <property type="entry name" value="Ribonuclease H-like superfamily/Ribonuclease H"/>
    <property type="match status" value="1"/>
</dbReference>
<organism evidence="4 5">
    <name type="scientific">Eumeta variegata</name>
    <name type="common">Bagworm moth</name>
    <name type="synonym">Eumeta japonica</name>
    <dbReference type="NCBI Taxonomy" id="151549"/>
    <lineage>
        <taxon>Eukaryota</taxon>
        <taxon>Metazoa</taxon>
        <taxon>Ecdysozoa</taxon>
        <taxon>Arthropoda</taxon>
        <taxon>Hexapoda</taxon>
        <taxon>Insecta</taxon>
        <taxon>Pterygota</taxon>
        <taxon>Neoptera</taxon>
        <taxon>Endopterygota</taxon>
        <taxon>Lepidoptera</taxon>
        <taxon>Glossata</taxon>
        <taxon>Ditrysia</taxon>
        <taxon>Tineoidea</taxon>
        <taxon>Psychidae</taxon>
        <taxon>Oiketicinae</taxon>
        <taxon>Eumeta</taxon>
    </lineage>
</organism>
<sequence length="463" mass="53235">MNKIPNSNKDAIGTERTNRRVAPGQSARIQKYPEIKQLFGHDPLLKWVVTGLVLVQLLVLPVVAGLSWPVIVVLAYCFGGVINHSLLAEVFEEIRNNDRQFRVIPHHDNASSHMSSDTRFLEDQKIELTGHPPCSPDLAPNDFNLVTIVKNKLRGQRFSSREGAVDTFKMHVLEKLQSEWKKCYKNRFQRMLKCIDHHAIHEIAHNLAFGHSRPLHNRLFGFFANLPIGIPISISFKKYHLVHHRYQDDEVMDTDLPMLIEAKMFCTIGGKLLWLALQPLLVPLRPLIVLPKMPTLLEIVNFMIQLLFDAIVVKLYGWKVLAYLVFGTLMSMGLHPLAEYRQSSQPMDMDMDNRDSGEVTSALPASRLGHVVSGHYMFKKGFETYSYYGPLNWITFNLGYHNEHHDFPAVPGRRLPEVKRIAAEFYDHLPHHTSWCSVMYDFVMDPLIGPYARMKRKRRALDT</sequence>
<comment type="caution">
    <text evidence="4">The sequence shown here is derived from an EMBL/GenBank/DDBJ whole genome shotgun (WGS) entry which is preliminary data.</text>
</comment>
<reference evidence="4 5" key="1">
    <citation type="journal article" date="2019" name="Commun. Biol.">
        <title>The bagworm genome reveals a unique fibroin gene that provides high tensile strength.</title>
        <authorList>
            <person name="Kono N."/>
            <person name="Nakamura H."/>
            <person name="Ohtoshi R."/>
            <person name="Tomita M."/>
            <person name="Numata K."/>
            <person name="Arakawa K."/>
        </authorList>
    </citation>
    <scope>NUCLEOTIDE SEQUENCE [LARGE SCALE GENOMIC DNA]</scope>
</reference>
<proteinExistence type="predicted"/>
<keyword evidence="2" id="KW-0472">Membrane</keyword>
<feature type="transmembrane region" description="Helical" evidence="2">
    <location>
        <begin position="44"/>
        <end position="64"/>
    </location>
</feature>
<dbReference type="AlphaFoldDB" id="A0A4C1UFI0"/>
<feature type="domain" description="Fatty acid desaturase" evidence="3">
    <location>
        <begin position="194"/>
        <end position="429"/>
    </location>
</feature>
<dbReference type="GO" id="GO:0042284">
    <property type="term" value="F:sphingolipid delta-4 desaturase activity"/>
    <property type="evidence" value="ECO:0007669"/>
    <property type="project" value="TreeGrafter"/>
</dbReference>
<dbReference type="PANTHER" id="PTHR12879">
    <property type="entry name" value="SPHINGOLIPID DELTA 4 DESATURASE/C-4 HYDROXYLASE PROTEIN DES2"/>
    <property type="match status" value="1"/>
</dbReference>
<protein>
    <submittedName>
        <fullName evidence="4">Sphingolipid delta(4)-desaturase DES1</fullName>
    </submittedName>
</protein>
<dbReference type="GO" id="GO:0003676">
    <property type="term" value="F:nucleic acid binding"/>
    <property type="evidence" value="ECO:0007669"/>
    <property type="project" value="InterPro"/>
</dbReference>
<evidence type="ECO:0000313" key="5">
    <source>
        <dbReference type="Proteomes" id="UP000299102"/>
    </source>
</evidence>
<dbReference type="PANTHER" id="PTHR12879:SF8">
    <property type="entry name" value="SPHINGOLIPID DELTA(4)-DESATURASE DES1"/>
    <property type="match status" value="1"/>
</dbReference>
<gene>
    <name evidence="4" type="primary">DEGS1</name>
    <name evidence="4" type="ORF">EVAR_14200_1</name>
</gene>
<evidence type="ECO:0000259" key="3">
    <source>
        <dbReference type="Pfam" id="PF00487"/>
    </source>
</evidence>
<feature type="transmembrane region" description="Helical" evidence="2">
    <location>
        <begin position="70"/>
        <end position="91"/>
    </location>
</feature>